<organism evidence="1 2">
    <name type="scientific">Actinokineospora spheciospongiae</name>
    <dbReference type="NCBI Taxonomy" id="909613"/>
    <lineage>
        <taxon>Bacteria</taxon>
        <taxon>Bacillati</taxon>
        <taxon>Actinomycetota</taxon>
        <taxon>Actinomycetes</taxon>
        <taxon>Pseudonocardiales</taxon>
        <taxon>Pseudonocardiaceae</taxon>
        <taxon>Actinokineospora</taxon>
    </lineage>
</organism>
<dbReference type="Proteomes" id="UP000019277">
    <property type="component" value="Unassembled WGS sequence"/>
</dbReference>
<protein>
    <submittedName>
        <fullName evidence="1">Uncharacterized protein</fullName>
    </submittedName>
</protein>
<gene>
    <name evidence="1" type="ORF">UO65_0620</name>
</gene>
<keyword evidence="2" id="KW-1185">Reference proteome</keyword>
<accession>W7IUS5</accession>
<dbReference type="AlphaFoldDB" id="W7IUS5"/>
<reference evidence="1 2" key="1">
    <citation type="journal article" date="2014" name="Genome Announc.">
        <title>Draft Genome Sequence of the Antitrypanosomally Active Sponge-Associated Bacterium Actinokineospora sp. Strain EG49.</title>
        <authorList>
            <person name="Harjes J."/>
            <person name="Ryu T."/>
            <person name="Abdelmohsen U.R."/>
            <person name="Moitinho-Silva L."/>
            <person name="Horn H."/>
            <person name="Ravasi T."/>
            <person name="Hentschel U."/>
        </authorList>
    </citation>
    <scope>NUCLEOTIDE SEQUENCE [LARGE SCALE GENOMIC DNA]</scope>
    <source>
        <strain evidence="1 2">EG49</strain>
    </source>
</reference>
<sequence length="233" mass="25327">MAIVERAFAELAAANRTPVIDCWEVGIDIADRNLTAGEVVAMLRDRATGQSAHSQLWTETIRRAKADAQPWLLFAVAGSLPKLKWATQRALTLHGGEREDVESTVLVGFIEAVMCCDNTMPRLVRHLAEVAFQRARYGGRPETGGWEGSPADSGSKVRLLPFTSPAGHPDLLLARLVRDGAVTQLEADIIAATRFDGMHPRLVADLLGISLAECHQQRKCGERAIVDVLRSAA</sequence>
<evidence type="ECO:0000313" key="1">
    <source>
        <dbReference type="EMBL" id="EWC64093.1"/>
    </source>
</evidence>
<comment type="caution">
    <text evidence="1">The sequence shown here is derived from an EMBL/GenBank/DDBJ whole genome shotgun (WGS) entry which is preliminary data.</text>
</comment>
<dbReference type="eggNOG" id="COG1595">
    <property type="taxonomic scope" value="Bacteria"/>
</dbReference>
<evidence type="ECO:0000313" key="2">
    <source>
        <dbReference type="Proteomes" id="UP000019277"/>
    </source>
</evidence>
<proteinExistence type="predicted"/>
<name>W7IUS5_9PSEU</name>
<dbReference type="EMBL" id="AYXG01000024">
    <property type="protein sequence ID" value="EWC64093.1"/>
    <property type="molecule type" value="Genomic_DNA"/>
</dbReference>